<proteinExistence type="predicted"/>
<evidence type="ECO:0000313" key="2">
    <source>
        <dbReference type="Proteomes" id="UP000830395"/>
    </source>
</evidence>
<reference evidence="1" key="1">
    <citation type="submission" date="2020-02" db="EMBL/GenBank/DDBJ databases">
        <title>Genome sequencing of the panga catfish, Pangasius djambal.</title>
        <authorList>
            <person name="Wen M."/>
            <person name="Zahm M."/>
            <person name="Roques C."/>
            <person name="Cabau C."/>
            <person name="Klopp C."/>
            <person name="Donnadieu C."/>
            <person name="Jouanno E."/>
            <person name="Avarre J.-C."/>
            <person name="Campet M."/>
            <person name="Ha T."/>
            <person name="Dugue R."/>
            <person name="Lampietro C."/>
            <person name="Louis A."/>
            <person name="Herpin A."/>
            <person name="Echchiki A."/>
            <person name="Berthelot C."/>
            <person name="Parey E."/>
            <person name="Roest-Crollius H."/>
            <person name="Braasch I."/>
            <person name="Postlethwait J.H."/>
            <person name="Bobe J."/>
            <person name="Montfort J."/>
            <person name="Bouchez O."/>
            <person name="Begum T."/>
            <person name="Schartl M."/>
            <person name="Gustiano R."/>
            <person name="Guiguen Y."/>
        </authorList>
    </citation>
    <scope>NUCLEOTIDE SEQUENCE</scope>
    <source>
        <strain evidence="1">Pdj_M5554</strain>
    </source>
</reference>
<organism evidence="1 2">
    <name type="scientific">Pangasius djambal</name>
    <dbReference type="NCBI Taxonomy" id="1691987"/>
    <lineage>
        <taxon>Eukaryota</taxon>
        <taxon>Metazoa</taxon>
        <taxon>Chordata</taxon>
        <taxon>Craniata</taxon>
        <taxon>Vertebrata</taxon>
        <taxon>Euteleostomi</taxon>
        <taxon>Actinopterygii</taxon>
        <taxon>Neopterygii</taxon>
        <taxon>Teleostei</taxon>
        <taxon>Ostariophysi</taxon>
        <taxon>Siluriformes</taxon>
        <taxon>Pangasiidae</taxon>
        <taxon>Pangasius</taxon>
    </lineage>
</organism>
<comment type="caution">
    <text evidence="1">The sequence shown here is derived from an EMBL/GenBank/DDBJ whole genome shotgun (WGS) entry which is preliminary data.</text>
</comment>
<name>A0ACC5Y2A8_9TELE</name>
<sequence length="573" mass="64823">MEMNYDPEVQLKLSCPESGVNSKSKTQERGQWSNKVEFLLAVAGQIIGLGNVWRFPYLCYKNGGGVFFIPYLVFLFACGIPLFLMEISLGQYTSQGSITCWRKICPLFEGLGYGTQVVVLYSSIYYIIILAWAFFYLFSSFSAEVPWATCSNTWNTETCIEFDKMGDLCNSSIPENATSPVKEFWERRVLNLTSSVYELGNVRWELALCLLLAWIICYFCVWKGVKSTGKVVYFTATFPYVILAVLLVRGLTLPGAVDGIIFYLYPDPTRLTDPQVWMDAGTQIFYSYALCIGCLTALGSYNKYNNNCYKDCIYLCLLNSGTSFVAGFAIFSVLGFMAYEQKTDISTVAESGPGLAFIAYPRAVAMMPVPQLWAICFFIMIILLGLDSEFVCLEALVTAVTDMYPSFFLFGHRRKGFLLIVCSGCFLIGLVMVTEGGLYIFQLFDYYSCSGMTLLLFAILQSVCIGWVYGADRLYDNIEDMIGYKPLFLIKYCWKYLTPLFCAGTFVFSLIKFTPLKFNNVIEYPWWGYAVGWWFTLSSTLLVPLWMIYVLLTSSGSLRQRLRALCTPASDLR</sequence>
<dbReference type="EMBL" id="CM040976">
    <property type="protein sequence ID" value="MCJ8729560.1"/>
    <property type="molecule type" value="Genomic_DNA"/>
</dbReference>
<keyword evidence="2" id="KW-1185">Reference proteome</keyword>
<accession>A0ACC5Y2A8</accession>
<evidence type="ECO:0000313" key="1">
    <source>
        <dbReference type="EMBL" id="MCJ8729560.1"/>
    </source>
</evidence>
<gene>
    <name evidence="1" type="ORF">PDJAM_G00107990</name>
</gene>
<protein>
    <submittedName>
        <fullName evidence="1">Uncharacterized protein</fullName>
    </submittedName>
</protein>
<dbReference type="Proteomes" id="UP000830395">
    <property type="component" value="Chromosome 2"/>
</dbReference>